<evidence type="ECO:0000313" key="2">
    <source>
        <dbReference type="EMBL" id="MBD8514638.1"/>
    </source>
</evidence>
<sequence length="526" mass="58799">MSTNPDFTHFVEINNFPSVYVNLFAQKTLAINYLTSIIKHNKNNSFTCFTNKDNFYSGLSEQDGSQISAALQEKCKKILFLNRNKSQNGIHFHLLLDDIIKLKATKKSLAVLFVPDIFFANINKDNLTIVLKKLNDHATSNDLTIQLLVYGSITSTSLKPALLALNHHLAGLASMSMISDDKYSYQVHFWAKSDGVQSDKTFVVQKTAHGVLAAVPVSTPNIAALSSQDDTALIVMSHAVVDDDIPLPAHVQLAANNAEIISDLTTPPSTTLILSCQSPEEIRQLAVDCLHLRQKAGPRLKIIIREVRQCLRYADETFLLSAGVNLIVPYHLPFLRMMSQVDAIQGQRMTRLLPDNTEELLLNDPNYNARGYLDNQTFIQYCHTVMQQFTSPQLDVVLVKLKLLPGMQPDECLRLCHIRRDGDVITACHHALYVLFSAIRQTDIHTALNNIFDAPVRDLFQTVRVISAHHDLEKELEVVGKEALTVCADIKKITTEPAIFAENNSTEDKMTALFAAPKRIRLKGES</sequence>
<protein>
    <recommendedName>
        <fullName evidence="1">Cellulose biosynthesis protein BcsE</fullName>
    </recommendedName>
</protein>
<dbReference type="RefSeq" id="WP_192017258.1">
    <property type="nucleotide sequence ID" value="NZ_JACYTP010000014.1"/>
</dbReference>
<dbReference type="InterPro" id="IPR017745">
    <property type="entry name" value="BcsE"/>
</dbReference>
<dbReference type="EMBL" id="JACYTP010000014">
    <property type="protein sequence ID" value="MBD8514638.1"/>
    <property type="molecule type" value="Genomic_DNA"/>
</dbReference>
<dbReference type="NCBIfam" id="TIGR03369">
    <property type="entry name" value="cellulose_bcsE"/>
    <property type="match status" value="1"/>
</dbReference>
<keyword evidence="3" id="KW-1185">Reference proteome</keyword>
<evidence type="ECO:0000256" key="1">
    <source>
        <dbReference type="NCBIfam" id="TIGR03369"/>
    </source>
</evidence>
<reference evidence="2 3" key="1">
    <citation type="submission" date="2020-09" db="EMBL/GenBank/DDBJ databases">
        <title>Photobacterium sp. CAU 1568 isolated from sand of Sido Beach.</title>
        <authorList>
            <person name="Kim W."/>
        </authorList>
    </citation>
    <scope>NUCLEOTIDE SEQUENCE [LARGE SCALE GENOMIC DNA]</scope>
    <source>
        <strain evidence="2 3">CAU 1568</strain>
    </source>
</reference>
<proteinExistence type="predicted"/>
<comment type="caution">
    <text evidence="2">The sequence shown here is derived from an EMBL/GenBank/DDBJ whole genome shotgun (WGS) entry which is preliminary data.</text>
</comment>
<evidence type="ECO:0000313" key="3">
    <source>
        <dbReference type="Proteomes" id="UP000649768"/>
    </source>
</evidence>
<organism evidence="2 3">
    <name type="scientific">Photobacterium arenosum</name>
    <dbReference type="NCBI Taxonomy" id="2774143"/>
    <lineage>
        <taxon>Bacteria</taxon>
        <taxon>Pseudomonadati</taxon>
        <taxon>Pseudomonadota</taxon>
        <taxon>Gammaproteobacteria</taxon>
        <taxon>Vibrionales</taxon>
        <taxon>Vibrionaceae</taxon>
        <taxon>Photobacterium</taxon>
    </lineage>
</organism>
<accession>A0ABR9BQ37</accession>
<dbReference type="Proteomes" id="UP000649768">
    <property type="component" value="Unassembled WGS sequence"/>
</dbReference>
<dbReference type="Pfam" id="PF10995">
    <property type="entry name" value="CBP_BcsE"/>
    <property type="match status" value="1"/>
</dbReference>
<name>A0ABR9BQ37_9GAMM</name>
<gene>
    <name evidence="2" type="primary">bcsE</name>
    <name evidence="2" type="ORF">IFO68_18300</name>
</gene>